<comment type="caution">
    <text evidence="1">The sequence shown here is derived from an EMBL/GenBank/DDBJ whole genome shotgun (WGS) entry which is preliminary data.</text>
</comment>
<gene>
    <name evidence="1" type="ORF">RI048_02520</name>
</gene>
<evidence type="ECO:0000313" key="2">
    <source>
        <dbReference type="Proteomes" id="UP001246576"/>
    </source>
</evidence>
<keyword evidence="2" id="KW-1185">Reference proteome</keyword>
<protein>
    <submittedName>
        <fullName evidence="1">Uncharacterized protein</fullName>
    </submittedName>
</protein>
<dbReference type="RefSeq" id="WP_310839502.1">
    <property type="nucleotide sequence ID" value="NZ_JAVLSJ010000001.1"/>
</dbReference>
<dbReference type="EMBL" id="JAVLSJ010000001">
    <property type="protein sequence ID" value="MDR9847080.1"/>
    <property type="molecule type" value="Genomic_DNA"/>
</dbReference>
<sequence length="239" mass="26868">MMHAAVAAIQFSLEAEDGQSFLRLWNEGEFDVCRREWPEAPKEVYIGADPMLPETRALLGAVSYQQGRMRFFIEQVMRGEQPDTRRAAAQILDELYPNNEQKAAPAQGLCEDEGCPHHGVPHVCVDARERDAAVATLKALGYTYHGGEQWKPPLGTRYHDTDRLNLLTDCIEGNWSIRFRIKPGKAPQWQMIDDGDPWGKWHNCPRKAIDEALAAVKGVQLIAKDYEDAKAAQAKKGKV</sequence>
<proteinExistence type="predicted"/>
<organism evidence="1 2">
    <name type="scientific">Herbaspirillum huttiense subsp. lycopersici</name>
    <dbReference type="NCBI Taxonomy" id="3074428"/>
    <lineage>
        <taxon>Bacteria</taxon>
        <taxon>Pseudomonadati</taxon>
        <taxon>Pseudomonadota</taxon>
        <taxon>Betaproteobacteria</taxon>
        <taxon>Burkholderiales</taxon>
        <taxon>Oxalobacteraceae</taxon>
        <taxon>Herbaspirillum</taxon>
    </lineage>
</organism>
<reference evidence="1" key="1">
    <citation type="submission" date="2023-09" db="EMBL/GenBank/DDBJ databases">
        <title>Description of first Herbaspirillum huttiense subsp. nephrolepsisexaltata and Herbaspirillum huttiense subsp. lycopersicon.</title>
        <authorList>
            <person name="Poudel M."/>
            <person name="Sharma A."/>
            <person name="Goss E."/>
            <person name="Tapia J.H."/>
            <person name="Harmon C.M."/>
            <person name="Jones J.B."/>
        </authorList>
    </citation>
    <scope>NUCLEOTIDE SEQUENCE</scope>
    <source>
        <strain evidence="1">SE1</strain>
    </source>
</reference>
<name>A0ABU2EG12_9BURK</name>
<dbReference type="Proteomes" id="UP001246576">
    <property type="component" value="Unassembled WGS sequence"/>
</dbReference>
<evidence type="ECO:0000313" key="1">
    <source>
        <dbReference type="EMBL" id="MDR9847080.1"/>
    </source>
</evidence>
<accession>A0ABU2EG12</accession>